<evidence type="ECO:0000256" key="1">
    <source>
        <dbReference type="ARBA" id="ARBA00001933"/>
    </source>
</evidence>
<evidence type="ECO:0000256" key="4">
    <source>
        <dbReference type="ARBA" id="ARBA00022679"/>
    </source>
</evidence>
<keyword evidence="4" id="KW-0808">Transferase</keyword>
<evidence type="ECO:0000259" key="6">
    <source>
        <dbReference type="Pfam" id="PF00155"/>
    </source>
</evidence>
<dbReference type="PANTHER" id="PTHR42790">
    <property type="entry name" value="AMINOTRANSFERASE"/>
    <property type="match status" value="1"/>
</dbReference>
<comment type="similarity">
    <text evidence="2">Belongs to the class-I pyridoxal-phosphate-dependent aminotransferase family.</text>
</comment>
<dbReference type="EMBL" id="GL377304">
    <property type="protein sequence ID" value="EFI99152.1"/>
    <property type="molecule type" value="Genomic_DNA"/>
</dbReference>
<evidence type="ECO:0000256" key="2">
    <source>
        <dbReference type="ARBA" id="ARBA00007441"/>
    </source>
</evidence>
<dbReference type="VEuPathDB" id="FungiDB:SCHCODRAFT_02616666"/>
<dbReference type="InterPro" id="IPR015424">
    <property type="entry name" value="PyrdxlP-dep_Trfase"/>
</dbReference>
<dbReference type="PANTHER" id="PTHR42790:SF19">
    <property type="entry name" value="KYNURENINE_ALPHA-AMINOADIPATE AMINOTRANSFERASE, MITOCHONDRIAL"/>
    <property type="match status" value="1"/>
</dbReference>
<sequence length="437" mass="48631">MPTTVDVTPFLSERSKRWKPSGIRGLFPLEKRPGMISLLAGKPSPETFPFEAITLKVKPVGNEPPLELILDGKDLEEALQYGATSGLPRLVKWLEDFQCRVHGRSMDEGWRVSIGSGSQDLMHKTFQNLINEGDNMLVETPVYAGTLGILNVEPCTLIECPTDTQGLNPEALEKILSNWETERPGQRFPRLLYTIPTGSNPTGASIPQSRKVEVLKLAKKYNFLILEDDAYAFVHYGEKGSKAKSYFALEKEVNDEVGRVVRFDSFSKVLSSGMRIGFLSAAKEICDKVDLITSNTNLQTASTTQAMVYKLLEHWGQDGFIAHVGRVAEYYRDKRDLFEAAAKKYLTGVARWNSPVAGMFVYIELLYERDIDSYAVILEKAVERGFLAVPGISFMPAGGPTNHVRISFSLTNGPEAEEACKRLRDTILEVRGDKPAA</sequence>
<dbReference type="RefSeq" id="XP_003034055.1">
    <property type="nucleotide sequence ID" value="XM_003034009.1"/>
</dbReference>
<evidence type="ECO:0000256" key="3">
    <source>
        <dbReference type="ARBA" id="ARBA00022576"/>
    </source>
</evidence>
<organism evidence="8">
    <name type="scientific">Schizophyllum commune (strain H4-8 / FGSC 9210)</name>
    <name type="common">Split gill fungus</name>
    <dbReference type="NCBI Taxonomy" id="578458"/>
    <lineage>
        <taxon>Eukaryota</taxon>
        <taxon>Fungi</taxon>
        <taxon>Dikarya</taxon>
        <taxon>Basidiomycota</taxon>
        <taxon>Agaricomycotina</taxon>
        <taxon>Agaricomycetes</taxon>
        <taxon>Agaricomycetidae</taxon>
        <taxon>Agaricales</taxon>
        <taxon>Schizophyllaceae</taxon>
        <taxon>Schizophyllum</taxon>
    </lineage>
</organism>
<dbReference type="KEGG" id="scm:SCHCO_02616666"/>
<dbReference type="InterPro" id="IPR004839">
    <property type="entry name" value="Aminotransferase_I/II_large"/>
</dbReference>
<dbReference type="Proteomes" id="UP000007431">
    <property type="component" value="Unassembled WGS sequence"/>
</dbReference>
<dbReference type="InterPro" id="IPR015421">
    <property type="entry name" value="PyrdxlP-dep_Trfase_major"/>
</dbReference>
<accession>D8PXX5</accession>
<name>D8PXX5_SCHCM</name>
<dbReference type="GO" id="GO:0008483">
    <property type="term" value="F:transaminase activity"/>
    <property type="evidence" value="ECO:0007669"/>
    <property type="project" value="UniProtKB-KW"/>
</dbReference>
<dbReference type="GO" id="GO:1901605">
    <property type="term" value="P:alpha-amino acid metabolic process"/>
    <property type="evidence" value="ECO:0007669"/>
    <property type="project" value="TreeGrafter"/>
</dbReference>
<dbReference type="AlphaFoldDB" id="D8PXX5"/>
<dbReference type="STRING" id="578458.D8PXX5"/>
<reference evidence="7 8" key="1">
    <citation type="journal article" date="2010" name="Nat. Biotechnol.">
        <title>Genome sequence of the model mushroom Schizophyllum commune.</title>
        <authorList>
            <person name="Ohm R.A."/>
            <person name="de Jong J.F."/>
            <person name="Lugones L.G."/>
            <person name="Aerts A."/>
            <person name="Kothe E."/>
            <person name="Stajich J.E."/>
            <person name="de Vries R.P."/>
            <person name="Record E."/>
            <person name="Levasseur A."/>
            <person name="Baker S.E."/>
            <person name="Bartholomew K.A."/>
            <person name="Coutinho P.M."/>
            <person name="Erdmann S."/>
            <person name="Fowler T.J."/>
            <person name="Gathman A.C."/>
            <person name="Lombard V."/>
            <person name="Henrissat B."/>
            <person name="Knabe N."/>
            <person name="Kuees U."/>
            <person name="Lilly W.W."/>
            <person name="Lindquist E."/>
            <person name="Lucas S."/>
            <person name="Magnuson J.K."/>
            <person name="Piumi F."/>
            <person name="Raudaskoski M."/>
            <person name="Salamov A."/>
            <person name="Schmutz J."/>
            <person name="Schwarze F.W.M.R."/>
            <person name="vanKuyk P.A."/>
            <person name="Horton J.S."/>
            <person name="Grigoriev I.V."/>
            <person name="Woesten H.A.B."/>
        </authorList>
    </citation>
    <scope>NUCLEOTIDE SEQUENCE [LARGE SCALE GENOMIC DNA]</scope>
    <source>
        <strain evidence="8">H4-8 / FGSC 9210</strain>
    </source>
</reference>
<dbReference type="OMA" id="TQGYPPL"/>
<dbReference type="HOGENOM" id="CLU_017584_0_6_1"/>
<dbReference type="SUPFAM" id="SSF53383">
    <property type="entry name" value="PLP-dependent transferases"/>
    <property type="match status" value="1"/>
</dbReference>
<dbReference type="OrthoDB" id="691673at2759"/>
<feature type="domain" description="Aminotransferase class I/classII large" evidence="6">
    <location>
        <begin position="76"/>
        <end position="423"/>
    </location>
</feature>
<evidence type="ECO:0000313" key="8">
    <source>
        <dbReference type="Proteomes" id="UP000007431"/>
    </source>
</evidence>
<keyword evidence="8" id="KW-1185">Reference proteome</keyword>
<keyword evidence="3" id="KW-0032">Aminotransferase</keyword>
<gene>
    <name evidence="7" type="ORF">SCHCODRAFT_66984</name>
</gene>
<dbReference type="Pfam" id="PF00155">
    <property type="entry name" value="Aminotran_1_2"/>
    <property type="match status" value="1"/>
</dbReference>
<comment type="cofactor">
    <cofactor evidence="1">
        <name>pyridoxal 5'-phosphate</name>
        <dbReference type="ChEBI" id="CHEBI:597326"/>
    </cofactor>
</comment>
<dbReference type="GO" id="GO:0030170">
    <property type="term" value="F:pyridoxal phosphate binding"/>
    <property type="evidence" value="ECO:0007669"/>
    <property type="project" value="InterPro"/>
</dbReference>
<dbReference type="CDD" id="cd00609">
    <property type="entry name" value="AAT_like"/>
    <property type="match status" value="1"/>
</dbReference>
<protein>
    <recommendedName>
        <fullName evidence="6">Aminotransferase class I/classII large domain-containing protein</fullName>
    </recommendedName>
</protein>
<keyword evidence="5" id="KW-0663">Pyridoxal phosphate</keyword>
<evidence type="ECO:0000313" key="7">
    <source>
        <dbReference type="EMBL" id="EFI99152.1"/>
    </source>
</evidence>
<dbReference type="Gene3D" id="3.40.640.10">
    <property type="entry name" value="Type I PLP-dependent aspartate aminotransferase-like (Major domain)"/>
    <property type="match status" value="1"/>
</dbReference>
<proteinExistence type="inferred from homology"/>
<evidence type="ECO:0000256" key="5">
    <source>
        <dbReference type="ARBA" id="ARBA00022898"/>
    </source>
</evidence>
<dbReference type="InterPro" id="IPR050859">
    <property type="entry name" value="Class-I_PLP-dep_aminotransf"/>
</dbReference>
<dbReference type="GeneID" id="9586004"/>
<dbReference type="InParanoid" id="D8PXX5"/>
<dbReference type="eggNOG" id="KOG0634">
    <property type="taxonomic scope" value="Eukaryota"/>
</dbReference>